<dbReference type="AlphaFoldDB" id="A0A401NS01"/>
<dbReference type="STRING" id="75743.A0A401NS01"/>
<dbReference type="OrthoDB" id="506498at2759"/>
<dbReference type="FunFam" id="3.40.50.150:FF:000370">
    <property type="entry name" value="Si:ch211-93g23.2"/>
    <property type="match status" value="1"/>
</dbReference>
<evidence type="ECO:0000256" key="1">
    <source>
        <dbReference type="ARBA" id="ARBA00008361"/>
    </source>
</evidence>
<keyword evidence="2" id="KW-0489">Methyltransferase</keyword>
<keyword evidence="6" id="KW-1185">Reference proteome</keyword>
<dbReference type="PANTHER" id="PTHR44942:SF4">
    <property type="entry name" value="METHYLTRANSFERASE TYPE 11 DOMAIN-CONTAINING PROTEIN"/>
    <property type="match status" value="1"/>
</dbReference>
<keyword evidence="3" id="KW-0808">Transferase</keyword>
<dbReference type="Gene3D" id="3.40.50.150">
    <property type="entry name" value="Vaccinia Virus protein VP39"/>
    <property type="match status" value="1"/>
</dbReference>
<sequence>MAWRLFEEQDHAVLYQKYRLPSPSQIRNLVLSYLKRKKGKPFTLAVDIGCGPGQSTRGLASYFEQVVGIDVSGAQIEEAMKVDGPENVSYRRGLAEELEFEDGSVDLVTAGAAAHWFDMEKFMKEVERILKPKGCVALYCYRPPFELHYNDCSEQLTQIVQEMFKTLGPYQSEKCHIVQNEYKEIYHAITFPDKERVDDISFKQQVSISWIKGFFESLSYYQTFRKKDPECAKASIERMEQNIQQALGASSSETVLETKWTAFCLLASKP</sequence>
<evidence type="ECO:0000256" key="2">
    <source>
        <dbReference type="ARBA" id="ARBA00022603"/>
    </source>
</evidence>
<comment type="caution">
    <text evidence="5">The sequence shown here is derived from an EMBL/GenBank/DDBJ whole genome shotgun (WGS) entry which is preliminary data.</text>
</comment>
<dbReference type="OMA" id="FSAVHWF"/>
<dbReference type="InterPro" id="IPR013216">
    <property type="entry name" value="Methyltransf_11"/>
</dbReference>
<dbReference type="InterPro" id="IPR051052">
    <property type="entry name" value="Diverse_substrate_MTase"/>
</dbReference>
<proteinExistence type="inferred from homology"/>
<dbReference type="GO" id="GO:0032259">
    <property type="term" value="P:methylation"/>
    <property type="evidence" value="ECO:0007669"/>
    <property type="project" value="UniProtKB-KW"/>
</dbReference>
<dbReference type="PANTHER" id="PTHR44942">
    <property type="entry name" value="METHYLTRANSF_11 DOMAIN-CONTAINING PROTEIN"/>
    <property type="match status" value="1"/>
</dbReference>
<dbReference type="GO" id="GO:0008757">
    <property type="term" value="F:S-adenosylmethionine-dependent methyltransferase activity"/>
    <property type="evidence" value="ECO:0007669"/>
    <property type="project" value="InterPro"/>
</dbReference>
<comment type="similarity">
    <text evidence="1">Belongs to the methyltransferase superfamily.</text>
</comment>
<accession>A0A401NS01</accession>
<protein>
    <recommendedName>
        <fullName evidence="4">Methyltransferase type 11 domain-containing protein</fullName>
    </recommendedName>
</protein>
<evidence type="ECO:0000313" key="6">
    <source>
        <dbReference type="Proteomes" id="UP000288216"/>
    </source>
</evidence>
<evidence type="ECO:0000259" key="4">
    <source>
        <dbReference type="Pfam" id="PF08241"/>
    </source>
</evidence>
<dbReference type="InterPro" id="IPR029063">
    <property type="entry name" value="SAM-dependent_MTases_sf"/>
</dbReference>
<evidence type="ECO:0000256" key="3">
    <source>
        <dbReference type="ARBA" id="ARBA00022679"/>
    </source>
</evidence>
<dbReference type="Pfam" id="PF08241">
    <property type="entry name" value="Methyltransf_11"/>
    <property type="match status" value="1"/>
</dbReference>
<name>A0A401NS01_SCYTO</name>
<dbReference type="EMBL" id="BFAA01004027">
    <property type="protein sequence ID" value="GCB63604.1"/>
    <property type="molecule type" value="Genomic_DNA"/>
</dbReference>
<dbReference type="SUPFAM" id="SSF53335">
    <property type="entry name" value="S-adenosyl-L-methionine-dependent methyltransferases"/>
    <property type="match status" value="1"/>
</dbReference>
<organism evidence="5 6">
    <name type="scientific">Scyliorhinus torazame</name>
    <name type="common">Cloudy catshark</name>
    <name type="synonym">Catulus torazame</name>
    <dbReference type="NCBI Taxonomy" id="75743"/>
    <lineage>
        <taxon>Eukaryota</taxon>
        <taxon>Metazoa</taxon>
        <taxon>Chordata</taxon>
        <taxon>Craniata</taxon>
        <taxon>Vertebrata</taxon>
        <taxon>Chondrichthyes</taxon>
        <taxon>Elasmobranchii</taxon>
        <taxon>Galeomorphii</taxon>
        <taxon>Galeoidea</taxon>
        <taxon>Carcharhiniformes</taxon>
        <taxon>Scyliorhinidae</taxon>
        <taxon>Scyliorhinus</taxon>
    </lineage>
</organism>
<dbReference type="CDD" id="cd02440">
    <property type="entry name" value="AdoMet_MTases"/>
    <property type="match status" value="1"/>
</dbReference>
<feature type="domain" description="Methyltransferase type 11" evidence="4">
    <location>
        <begin position="46"/>
        <end position="137"/>
    </location>
</feature>
<evidence type="ECO:0000313" key="5">
    <source>
        <dbReference type="EMBL" id="GCB63604.1"/>
    </source>
</evidence>
<gene>
    <name evidence="5" type="ORF">scyTo_0009685</name>
</gene>
<reference evidence="5 6" key="1">
    <citation type="journal article" date="2018" name="Nat. Ecol. Evol.">
        <title>Shark genomes provide insights into elasmobranch evolution and the origin of vertebrates.</title>
        <authorList>
            <person name="Hara Y"/>
            <person name="Yamaguchi K"/>
            <person name="Onimaru K"/>
            <person name="Kadota M"/>
            <person name="Koyanagi M"/>
            <person name="Keeley SD"/>
            <person name="Tatsumi K"/>
            <person name="Tanaka K"/>
            <person name="Motone F"/>
            <person name="Kageyama Y"/>
            <person name="Nozu R"/>
            <person name="Adachi N"/>
            <person name="Nishimura O"/>
            <person name="Nakagawa R"/>
            <person name="Tanegashima C"/>
            <person name="Kiyatake I"/>
            <person name="Matsumoto R"/>
            <person name="Murakumo K"/>
            <person name="Nishida K"/>
            <person name="Terakita A"/>
            <person name="Kuratani S"/>
            <person name="Sato K"/>
            <person name="Hyodo S Kuraku.S."/>
        </authorList>
    </citation>
    <scope>NUCLEOTIDE SEQUENCE [LARGE SCALE GENOMIC DNA]</scope>
</reference>
<dbReference type="Proteomes" id="UP000288216">
    <property type="component" value="Unassembled WGS sequence"/>
</dbReference>